<keyword evidence="5" id="KW-1185">Reference proteome</keyword>
<dbReference type="PANTHER" id="PTHR24366">
    <property type="entry name" value="IG(IMMUNOGLOBULIN) AND LRR(LEUCINE RICH REPEAT) DOMAINS"/>
    <property type="match status" value="1"/>
</dbReference>
<dbReference type="GeneID" id="107274422"/>
<dbReference type="Gene3D" id="3.80.10.10">
    <property type="entry name" value="Ribonuclease Inhibitor"/>
    <property type="match status" value="4"/>
</dbReference>
<evidence type="ECO:0000313" key="6">
    <source>
        <dbReference type="RefSeq" id="XP_015609044.1"/>
    </source>
</evidence>
<dbReference type="Pfam" id="PF00560">
    <property type="entry name" value="LRR_1"/>
    <property type="match status" value="1"/>
</dbReference>
<sequence length="574" mass="64759">MTIFWILFVLGVVTCGGAGFENFQLTIDNGILRSVRKTGQTDELDLSNCGIKEIHPEAFREVNVKTLNLTGNLLTNLPGGIFENLKDLEYLFLDRNNISSVDGAFSGLNNLKLLNFSQNKIKVMNGGEFYGIPKTSEILIKNNSLWTISTRIFENPLSLKIEKIKDEDSNNSDCQQDTFCYLESETFLQKIGIAFNRTAGPSQEIKLCIFNGTLETVENLEKDEIPNEGCKRITVHPIEGRLNLQGYNITSFALNWFKIHNLGIYQIDLSNNAIEEITQELLNDLPKDVALVNLGHNRIKQIKYKTIKNEFIKFLYFHANFIENIENGSFGATKLYGLYLSQNKLVDLSFISSLPDTMEELYLSQNQILYIPDGIFQNQGKLNLLNLAKNDIVGIQDNAFRGLISLKNLKLAFNKITRLEAGFSKDLVKLKTLDCNDNFISVIEKNSLKDARNLRDLLLVRNKITGYEKDSLAELPKSLIFLNLNENLLEILDSYTFSSVPGLQILLLEGNRISDIRPGALRNLNNLTLLNISKNPLKQLNNGSLFGLSINPPTSLYIHDNVLEQIQGGIFDDL</sequence>
<dbReference type="AlphaFoldDB" id="A0AAJ7CG98"/>
<evidence type="ECO:0000256" key="3">
    <source>
        <dbReference type="ARBA" id="ARBA00022737"/>
    </source>
</evidence>
<dbReference type="SUPFAM" id="SSF52058">
    <property type="entry name" value="L domain-like"/>
    <property type="match status" value="2"/>
</dbReference>
<dbReference type="KEGG" id="ccin:107274422"/>
<feature type="signal peptide" evidence="4">
    <location>
        <begin position="1"/>
        <end position="19"/>
    </location>
</feature>
<evidence type="ECO:0000256" key="4">
    <source>
        <dbReference type="SAM" id="SignalP"/>
    </source>
</evidence>
<keyword evidence="3" id="KW-0677">Repeat</keyword>
<dbReference type="InterPro" id="IPR032675">
    <property type="entry name" value="LRR_dom_sf"/>
</dbReference>
<accession>A0AAJ7CG98</accession>
<organism evidence="5 6">
    <name type="scientific">Cephus cinctus</name>
    <name type="common">Wheat stem sawfly</name>
    <dbReference type="NCBI Taxonomy" id="211228"/>
    <lineage>
        <taxon>Eukaryota</taxon>
        <taxon>Metazoa</taxon>
        <taxon>Ecdysozoa</taxon>
        <taxon>Arthropoda</taxon>
        <taxon>Hexapoda</taxon>
        <taxon>Insecta</taxon>
        <taxon>Pterygota</taxon>
        <taxon>Neoptera</taxon>
        <taxon>Endopterygota</taxon>
        <taxon>Hymenoptera</taxon>
        <taxon>Cephoidea</taxon>
        <taxon>Cephidae</taxon>
        <taxon>Cephus</taxon>
    </lineage>
</organism>
<dbReference type="Pfam" id="PF13855">
    <property type="entry name" value="LRR_8"/>
    <property type="match status" value="3"/>
</dbReference>
<evidence type="ECO:0000256" key="1">
    <source>
        <dbReference type="ARBA" id="ARBA00022614"/>
    </source>
</evidence>
<dbReference type="RefSeq" id="XP_015609044.1">
    <property type="nucleotide sequence ID" value="XM_015753558.2"/>
</dbReference>
<dbReference type="PROSITE" id="PS51450">
    <property type="entry name" value="LRR"/>
    <property type="match status" value="1"/>
</dbReference>
<dbReference type="InterPro" id="IPR003591">
    <property type="entry name" value="Leu-rich_rpt_typical-subtyp"/>
</dbReference>
<dbReference type="Proteomes" id="UP000694920">
    <property type="component" value="Unplaced"/>
</dbReference>
<reference evidence="6" key="1">
    <citation type="submission" date="2025-08" db="UniProtKB">
        <authorList>
            <consortium name="RefSeq"/>
        </authorList>
    </citation>
    <scope>IDENTIFICATION</scope>
</reference>
<keyword evidence="2 4" id="KW-0732">Signal</keyword>
<protein>
    <submittedName>
        <fullName evidence="6">Slit homolog 1 protein</fullName>
    </submittedName>
</protein>
<feature type="chain" id="PRO_5042595429" evidence="4">
    <location>
        <begin position="20"/>
        <end position="574"/>
    </location>
</feature>
<proteinExistence type="predicted"/>
<keyword evidence="1" id="KW-0433">Leucine-rich repeat</keyword>
<dbReference type="SMART" id="SM00369">
    <property type="entry name" value="LRR_TYP"/>
    <property type="match status" value="11"/>
</dbReference>
<evidence type="ECO:0000256" key="2">
    <source>
        <dbReference type="ARBA" id="ARBA00022729"/>
    </source>
</evidence>
<gene>
    <name evidence="6" type="primary">LOC107274422</name>
</gene>
<dbReference type="InterPro" id="IPR001611">
    <property type="entry name" value="Leu-rich_rpt"/>
</dbReference>
<evidence type="ECO:0000313" key="5">
    <source>
        <dbReference type="Proteomes" id="UP000694920"/>
    </source>
</evidence>
<dbReference type="PANTHER" id="PTHR24366:SF161">
    <property type="entry name" value="TIR DOMAIN-CONTAINING PROTEIN"/>
    <property type="match status" value="1"/>
</dbReference>
<name>A0AAJ7CG98_CEPCN</name>